<organism evidence="2 3">
    <name type="scientific">Streptomyces viridosporus (strain ATCC 14672 / DSM 40746 / JCM 4963 / KCTC 9882 / NRRL B-12104 / FH 1290)</name>
    <name type="common">Streptomyces ghanaensis</name>
    <dbReference type="NCBI Taxonomy" id="566461"/>
    <lineage>
        <taxon>Bacteria</taxon>
        <taxon>Bacillati</taxon>
        <taxon>Actinomycetota</taxon>
        <taxon>Actinomycetes</taxon>
        <taxon>Kitasatosporales</taxon>
        <taxon>Streptomycetaceae</taxon>
        <taxon>Streptomyces</taxon>
    </lineage>
</organism>
<accession>D5ZR80</accession>
<feature type="region of interest" description="Disordered" evidence="1">
    <location>
        <begin position="1"/>
        <end position="40"/>
    </location>
</feature>
<evidence type="ECO:0000313" key="2">
    <source>
        <dbReference type="EMBL" id="EFE70387.2"/>
    </source>
</evidence>
<reference evidence="3" key="1">
    <citation type="submission" date="2008-12" db="EMBL/GenBank/DDBJ databases">
        <title>Annotation of Streptomyces ghanaensis ATCC 14672.</title>
        <authorList>
            <consortium name="The Broad Institute Genome Sequencing Platform"/>
            <consortium name="Broad Institute Microbial Sequencing Center"/>
            <person name="Fischbach M."/>
            <person name="Ward D."/>
            <person name="Young S."/>
            <person name="Kodira C.D."/>
            <person name="Zeng Q."/>
            <person name="Koehrsen M."/>
            <person name="Godfrey P."/>
            <person name="Alvarado L."/>
            <person name="Berlin A.M."/>
            <person name="Borenstein D."/>
            <person name="Chen Z."/>
            <person name="Engels R."/>
            <person name="Freedman E."/>
            <person name="Gellesch M."/>
            <person name="Goldberg J."/>
            <person name="Griggs A."/>
            <person name="Gujja S."/>
            <person name="Heiman D.I."/>
            <person name="Hepburn T.A."/>
            <person name="Howarth C."/>
            <person name="Jen D."/>
            <person name="Larson L."/>
            <person name="Lewis B."/>
            <person name="Mehta T."/>
            <person name="Park D."/>
            <person name="Pearson M."/>
            <person name="Roberts A."/>
            <person name="Saif S."/>
            <person name="Shea T.D."/>
            <person name="Shenoy N."/>
            <person name="Sisk P."/>
            <person name="Stolte C."/>
            <person name="Sykes S.N."/>
            <person name="Walk T."/>
            <person name="White J."/>
            <person name="Yandava C."/>
            <person name="Straight P."/>
            <person name="Clardy J."/>
            <person name="Hung D."/>
            <person name="Kolter R."/>
            <person name="Mekalanos J."/>
            <person name="Walker S."/>
            <person name="Walsh C.T."/>
            <person name="Wieland B.L.C."/>
            <person name="Ilzarbe M."/>
            <person name="Galagan J."/>
            <person name="Nusbaum C."/>
            <person name="Birren B."/>
        </authorList>
    </citation>
    <scope>NUCLEOTIDE SEQUENCE [LARGE SCALE GENOMIC DNA]</scope>
    <source>
        <strain evidence="3">ATCC 14672 / DSM 40746 / JCM 4963 / KCTC 9882 / NRRL B-12104 / FH 1290</strain>
    </source>
</reference>
<evidence type="ECO:0000256" key="1">
    <source>
        <dbReference type="SAM" id="MobiDB-lite"/>
    </source>
</evidence>
<protein>
    <submittedName>
        <fullName evidence="2">Predicted protein</fullName>
    </submittedName>
</protein>
<proteinExistence type="predicted"/>
<name>D5ZR80_STRV1</name>
<dbReference type="AlphaFoldDB" id="D5ZR80"/>
<sequence>MKKTTEDLWRESRPRTNGIEPSDAHRHVRSGTGHSSSTACKVNAVDGVKWLTDHRANRSTNPEISE</sequence>
<feature type="compositionally biased region" description="Basic and acidic residues" evidence="1">
    <location>
        <begin position="1"/>
        <end position="14"/>
    </location>
</feature>
<dbReference type="EMBL" id="DS999641">
    <property type="protein sequence ID" value="EFE70387.2"/>
    <property type="molecule type" value="Genomic_DNA"/>
</dbReference>
<dbReference type="Proteomes" id="UP000003824">
    <property type="component" value="Unassembled WGS sequence"/>
</dbReference>
<evidence type="ECO:0000313" key="3">
    <source>
        <dbReference type="Proteomes" id="UP000003824"/>
    </source>
</evidence>
<gene>
    <name evidence="2" type="ORF">SSFG_05630</name>
</gene>